<feature type="chain" id="PRO_5043981814" evidence="2">
    <location>
        <begin position="23"/>
        <end position="327"/>
    </location>
</feature>
<comment type="caution">
    <text evidence="3">The sequence shown here is derived from an EMBL/GenBank/DDBJ whole genome shotgun (WGS) entry which is preliminary data.</text>
</comment>
<dbReference type="PANTHER" id="PTHR42928">
    <property type="entry name" value="TRICARBOXYLATE-BINDING PROTEIN"/>
    <property type="match status" value="1"/>
</dbReference>
<protein>
    <submittedName>
        <fullName evidence="3">Tripartite tricarboxylate transporter substrate-binding protein</fullName>
    </submittedName>
</protein>
<reference evidence="3 4" key="1">
    <citation type="submission" date="2024-02" db="EMBL/GenBank/DDBJ databases">
        <title>Genome sequence of Aquincola sp. MAHUQ-54.</title>
        <authorList>
            <person name="Huq M.A."/>
        </authorList>
    </citation>
    <scope>NUCLEOTIDE SEQUENCE [LARGE SCALE GENOMIC DNA]</scope>
    <source>
        <strain evidence="3 4">MAHUQ-54</strain>
    </source>
</reference>
<evidence type="ECO:0000256" key="2">
    <source>
        <dbReference type="SAM" id="SignalP"/>
    </source>
</evidence>
<dbReference type="InterPro" id="IPR005064">
    <property type="entry name" value="BUG"/>
</dbReference>
<dbReference type="Gene3D" id="3.40.190.150">
    <property type="entry name" value="Bordetella uptake gene, domain 1"/>
    <property type="match status" value="1"/>
</dbReference>
<keyword evidence="2" id="KW-0732">Signal</keyword>
<dbReference type="Pfam" id="PF03401">
    <property type="entry name" value="TctC"/>
    <property type="match status" value="1"/>
</dbReference>
<keyword evidence="4" id="KW-1185">Reference proteome</keyword>
<name>A0AAW9QH06_9BURK</name>
<dbReference type="RefSeq" id="WP_332292118.1">
    <property type="nucleotide sequence ID" value="NZ_JAZIBG010000048.1"/>
</dbReference>
<evidence type="ECO:0000313" key="3">
    <source>
        <dbReference type="EMBL" id="MEF7616581.1"/>
    </source>
</evidence>
<accession>A0AAW9QH06</accession>
<organism evidence="3 4">
    <name type="scientific">Aquincola agrisoli</name>
    <dbReference type="NCBI Taxonomy" id="3119538"/>
    <lineage>
        <taxon>Bacteria</taxon>
        <taxon>Pseudomonadati</taxon>
        <taxon>Pseudomonadota</taxon>
        <taxon>Betaproteobacteria</taxon>
        <taxon>Burkholderiales</taxon>
        <taxon>Sphaerotilaceae</taxon>
        <taxon>Aquincola</taxon>
    </lineage>
</organism>
<evidence type="ECO:0000256" key="1">
    <source>
        <dbReference type="ARBA" id="ARBA00006987"/>
    </source>
</evidence>
<dbReference type="PANTHER" id="PTHR42928:SF5">
    <property type="entry name" value="BLR1237 PROTEIN"/>
    <property type="match status" value="1"/>
</dbReference>
<dbReference type="SUPFAM" id="SSF53850">
    <property type="entry name" value="Periplasmic binding protein-like II"/>
    <property type="match status" value="1"/>
</dbReference>
<dbReference type="Gene3D" id="3.40.190.10">
    <property type="entry name" value="Periplasmic binding protein-like II"/>
    <property type="match status" value="1"/>
</dbReference>
<comment type="similarity">
    <text evidence="1">Belongs to the UPF0065 (bug) family.</text>
</comment>
<dbReference type="PIRSF" id="PIRSF017082">
    <property type="entry name" value="YflP"/>
    <property type="match status" value="1"/>
</dbReference>
<sequence length="327" mass="33822">MSLIKRFAAACLLAGVAVGSVAQPYPSKPIRLVVGFAPGGATDILARVWADAASRELGQTVVVENRAGAGGAVGALAVAKAPADGYTLGLATVGTHAANVACNPKGGYDPVQDFTPISNLARTPNVLVMNVDVPASNFAELKAYIAKQPPGGVRYATGGTCGVHHLTGAMFSSLIGAQLTHVPYRGSGPALTDLIGGQLELFFDSMPGSIQAIQSKRARPVAVAWNKRLDSLPDVPTYAELGLGAINDSVWYGLVAPANLPADIQAKLNQVTRKVMAQPDVQARVAQTGSEPVSTTPQEFGAEIKKALERLKAVVQSQGIKFDTSGS</sequence>
<dbReference type="Proteomes" id="UP001336250">
    <property type="component" value="Unassembled WGS sequence"/>
</dbReference>
<evidence type="ECO:0000313" key="4">
    <source>
        <dbReference type="Proteomes" id="UP001336250"/>
    </source>
</evidence>
<dbReference type="InterPro" id="IPR042100">
    <property type="entry name" value="Bug_dom1"/>
</dbReference>
<feature type="signal peptide" evidence="2">
    <location>
        <begin position="1"/>
        <end position="22"/>
    </location>
</feature>
<dbReference type="EMBL" id="JAZIBG010000048">
    <property type="protein sequence ID" value="MEF7616581.1"/>
    <property type="molecule type" value="Genomic_DNA"/>
</dbReference>
<gene>
    <name evidence="3" type="ORF">V4F39_21885</name>
</gene>
<proteinExistence type="inferred from homology"/>
<dbReference type="AlphaFoldDB" id="A0AAW9QH06"/>